<sequence length="122" mass="13456">MRRRILWAAALAAIGAAPQPVWAHGRATDVQATLADRLTRFAARIARDRKSGILSPGQADFMTADLTRIWSDATRVIDSEGAIGPAERASYTAMLRRIEARLDAAEATRPHPRPITRRSVRE</sequence>
<dbReference type="Proteomes" id="UP001139486">
    <property type="component" value="Unassembled WGS sequence"/>
</dbReference>
<name>A0A9X2KUM5_9SPHN</name>
<protein>
    <submittedName>
        <fullName evidence="2">Uncharacterized protein</fullName>
    </submittedName>
</protein>
<feature type="signal peptide" evidence="1">
    <location>
        <begin position="1"/>
        <end position="23"/>
    </location>
</feature>
<dbReference type="RefSeq" id="WP_254290130.1">
    <property type="nucleotide sequence ID" value="NZ_JAMLDY010000020.1"/>
</dbReference>
<evidence type="ECO:0000313" key="3">
    <source>
        <dbReference type="Proteomes" id="UP001139486"/>
    </source>
</evidence>
<accession>A0A9X2KUM5</accession>
<evidence type="ECO:0000256" key="1">
    <source>
        <dbReference type="SAM" id="SignalP"/>
    </source>
</evidence>
<gene>
    <name evidence="2" type="ORF">M9979_14780</name>
</gene>
<evidence type="ECO:0000313" key="2">
    <source>
        <dbReference type="EMBL" id="MCP3736138.1"/>
    </source>
</evidence>
<reference evidence="2" key="1">
    <citation type="submission" date="2022-05" db="EMBL/GenBank/DDBJ databases">
        <title>Sphingomonas sp. strain RP10 Genome sequencing and assembly.</title>
        <authorList>
            <person name="Kim I."/>
        </authorList>
    </citation>
    <scope>NUCLEOTIDE SEQUENCE</scope>
    <source>
        <strain evidence="2">RP10</strain>
    </source>
</reference>
<comment type="caution">
    <text evidence="2">The sequence shown here is derived from an EMBL/GenBank/DDBJ whole genome shotgun (WGS) entry which is preliminary data.</text>
</comment>
<proteinExistence type="predicted"/>
<dbReference type="EMBL" id="JAMLDY010000020">
    <property type="protein sequence ID" value="MCP3736138.1"/>
    <property type="molecule type" value="Genomic_DNA"/>
</dbReference>
<dbReference type="AlphaFoldDB" id="A0A9X2KUM5"/>
<feature type="chain" id="PRO_5040996218" evidence="1">
    <location>
        <begin position="24"/>
        <end position="122"/>
    </location>
</feature>
<keyword evidence="3" id="KW-1185">Reference proteome</keyword>
<keyword evidence="1" id="KW-0732">Signal</keyword>
<organism evidence="2 3">
    <name type="scientific">Sphingomonas liriopis</name>
    <dbReference type="NCBI Taxonomy" id="2949094"/>
    <lineage>
        <taxon>Bacteria</taxon>
        <taxon>Pseudomonadati</taxon>
        <taxon>Pseudomonadota</taxon>
        <taxon>Alphaproteobacteria</taxon>
        <taxon>Sphingomonadales</taxon>
        <taxon>Sphingomonadaceae</taxon>
        <taxon>Sphingomonas</taxon>
    </lineage>
</organism>